<feature type="binding site" evidence="11">
    <location>
        <begin position="364"/>
        <end position="368"/>
    </location>
    <ligand>
        <name>substrate</name>
    </ligand>
</feature>
<dbReference type="PANTHER" id="PTHR43694:SF1">
    <property type="entry name" value="RIBONUCLEASE J"/>
    <property type="match status" value="1"/>
</dbReference>
<name>A0A952AHR6_9BACT</name>
<dbReference type="Gene3D" id="3.10.20.580">
    <property type="match status" value="1"/>
</dbReference>
<dbReference type="GO" id="GO:0005737">
    <property type="term" value="C:cytoplasm"/>
    <property type="evidence" value="ECO:0007669"/>
    <property type="project" value="UniProtKB-SubCell"/>
</dbReference>
<dbReference type="AlphaFoldDB" id="A0A952AHR6"/>
<evidence type="ECO:0000313" key="14">
    <source>
        <dbReference type="EMBL" id="MBW7954157.1"/>
    </source>
</evidence>
<keyword evidence="1 9" id="KW-0963">Cytoplasm</keyword>
<feature type="binding site" evidence="12">
    <location>
        <position position="140"/>
    </location>
    <ligand>
        <name>Zn(2+)</name>
        <dbReference type="ChEBI" id="CHEBI:29105"/>
        <label>1</label>
        <note>catalytic</note>
    </ligand>
</feature>
<keyword evidence="5 9" id="KW-0378">Hydrolase</keyword>
<keyword evidence="7 9" id="KW-0269">Exonuclease</keyword>
<evidence type="ECO:0000256" key="7">
    <source>
        <dbReference type="ARBA" id="ARBA00022839"/>
    </source>
</evidence>
<feature type="binding site" evidence="12">
    <location>
        <position position="162"/>
    </location>
    <ligand>
        <name>Zn(2+)</name>
        <dbReference type="ChEBI" id="CHEBI:29105"/>
        <label>1</label>
        <note>catalytic</note>
    </ligand>
</feature>
<keyword evidence="4 9" id="KW-0255">Endonuclease</keyword>
<protein>
    <recommendedName>
        <fullName evidence="9">Ribonuclease J</fullName>
        <shortName evidence="9">RNase J</shortName>
        <ecNumber evidence="9">3.1.-.-</ecNumber>
    </recommendedName>
</protein>
<dbReference type="EC" id="3.1.-.-" evidence="9"/>
<comment type="subunit">
    <text evidence="9">Homodimer, may be a subunit of the RNA degradosome.</text>
</comment>
<accession>A0A952AHR6</accession>
<comment type="cofactor">
    <cofactor evidence="12">
        <name>Ca(2+)</name>
        <dbReference type="ChEBI" id="CHEBI:29108"/>
    </cofactor>
    <text evidence="12">Binds 1 Ca(2+) cation per subunit. Seen in 1 crystal structure, it is not clear if it is physiologically important.</text>
</comment>
<dbReference type="InterPro" id="IPR036866">
    <property type="entry name" value="RibonucZ/Hydroxyglut_hydro"/>
</dbReference>
<dbReference type="Pfam" id="PF22505">
    <property type="entry name" value="RNase_J_b_CASP"/>
    <property type="match status" value="1"/>
</dbReference>
<comment type="similarity">
    <text evidence="9">Belongs to the metallo-beta-lactamase superfamily. RNA-metabolizing metallo-beta-lactamase-like family. Bacterial RNase J subfamily.</text>
</comment>
<reference evidence="14" key="1">
    <citation type="journal article" date="2022" name="ISME J.">
        <title>A general approach to explore prokaryotic protein glycosylation reveals the unique surface layer modulation of an anammox bacterium.</title>
        <authorList>
            <person name="Pabst M."/>
            <person name="Grouzdev D.S."/>
            <person name="Lawson C.E."/>
            <person name="Kleikamp H.B.C."/>
            <person name="de Ram C."/>
            <person name="Louwen R."/>
            <person name="Lin Y.M."/>
            <person name="Lucker S."/>
            <person name="van Loosdrecht M.C.M."/>
            <person name="Laureni M."/>
        </authorList>
    </citation>
    <scope>NUCLEOTIDE SEQUENCE</scope>
    <source>
        <strain evidence="14">BROCD043</strain>
    </source>
</reference>
<dbReference type="Proteomes" id="UP000781173">
    <property type="component" value="Unassembled WGS sequence"/>
</dbReference>
<feature type="active site" description="Proton acceptor" evidence="10">
    <location>
        <position position="368"/>
    </location>
</feature>
<dbReference type="HAMAP" id="MF_01491">
    <property type="entry name" value="RNase_J_bact"/>
    <property type="match status" value="1"/>
</dbReference>
<keyword evidence="3 12" id="KW-0479">Metal-binding</keyword>
<feature type="binding site" evidence="12">
    <location>
        <position position="48"/>
    </location>
    <ligand>
        <name>Ca(2+)</name>
        <dbReference type="ChEBI" id="CHEBI:29108"/>
    </ligand>
</feature>
<dbReference type="Gene3D" id="3.60.15.10">
    <property type="entry name" value="Ribonuclease Z/Hydroxyacylglutathione hydrolase-like"/>
    <property type="match status" value="1"/>
</dbReference>
<dbReference type="SUPFAM" id="SSF56281">
    <property type="entry name" value="Metallo-hydrolase/oxidoreductase"/>
    <property type="match status" value="1"/>
</dbReference>
<dbReference type="InterPro" id="IPR041636">
    <property type="entry name" value="RNase_J_C"/>
</dbReference>
<evidence type="ECO:0000256" key="10">
    <source>
        <dbReference type="PIRSR" id="PIRSR004803-1"/>
    </source>
</evidence>
<evidence type="ECO:0000256" key="5">
    <source>
        <dbReference type="ARBA" id="ARBA00022801"/>
    </source>
</evidence>
<dbReference type="GO" id="GO:0004521">
    <property type="term" value="F:RNA endonuclease activity"/>
    <property type="evidence" value="ECO:0007669"/>
    <property type="project" value="UniProtKB-UniRule"/>
</dbReference>
<sequence>MSKSKIKIIPLGGVEEIGINCTAIEYNDEITVIDIGLGFPLSDQYGVDYVIPNIDYLKRNKKKIQGIIITHAHLDHIGGLPYVIKDLGFPEIFASRFSLEVIRQKLEEHKLMDKVKIRVVTKESKLASGSFEISFFGVTHSIPESMGVVIKTPAGTIVHSGDFKFDNSPMNEPVTEYDKIARTGSEGVLALLSDSTNAFKSGHSKSEKVIYDTLKGIVENADGRVIVATFSSLLTRIYQLIKIANDEGRKVAIAGRSMENIITIARKLGYINVKDDLFISPKNLKSIPDEKVMILATGAQGEHFAALARMARGEHKDFSIKQGDTVILSASIIPGNDMTVQGLIDDLSQKGANVLHKAEIMDLHSSGHGYQEDQKLMINLVKPKFFIPIHGYPSFLHKHALTAMSVGMEKKNTIIPRRGFIIELDESGWKMTTQVKSNPILISGSGVGDIGDIILSDREQLANYGVVVIALSLDADKHRVKDLQIVSRGFVFVKTHGELINRAKSLVQGIMENEIKDYKNDREIRERISRTVRKLLYDETEREPMILPIISYS</sequence>
<comment type="caution">
    <text evidence="14">The sequence shown here is derived from an EMBL/GenBank/DDBJ whole genome shotgun (WGS) entry which is preliminary data.</text>
</comment>
<evidence type="ECO:0000259" key="13">
    <source>
        <dbReference type="SMART" id="SM00849"/>
    </source>
</evidence>
<evidence type="ECO:0000256" key="12">
    <source>
        <dbReference type="PIRSR" id="PIRSR004803-3"/>
    </source>
</evidence>
<comment type="function">
    <text evidence="9">An RNase that has 5'-3' exonuclease and possibly endonuclease activity. Involved in maturation of rRNA and in some organisms also mRNA maturation and/or decay.</text>
</comment>
<evidence type="ECO:0000256" key="2">
    <source>
        <dbReference type="ARBA" id="ARBA00022722"/>
    </source>
</evidence>
<dbReference type="GO" id="GO:0004534">
    <property type="term" value="F:5'-3' RNA exonuclease activity"/>
    <property type="evidence" value="ECO:0007669"/>
    <property type="project" value="UniProtKB-UniRule"/>
</dbReference>
<dbReference type="InterPro" id="IPR042173">
    <property type="entry name" value="RNase_J_2"/>
</dbReference>
<gene>
    <name evidence="9" type="primary">rnj</name>
    <name evidence="14" type="ORF">H3C67_05235</name>
</gene>
<dbReference type="Gene3D" id="3.40.50.10710">
    <property type="entry name" value="Metallo-hydrolase/oxidoreductase"/>
    <property type="match status" value="1"/>
</dbReference>
<dbReference type="PIRSF" id="PIRSF004803">
    <property type="entry name" value="RnjA"/>
    <property type="match status" value="1"/>
</dbReference>
<evidence type="ECO:0000256" key="3">
    <source>
        <dbReference type="ARBA" id="ARBA00022723"/>
    </source>
</evidence>
<keyword evidence="9" id="KW-0698">rRNA processing</keyword>
<keyword evidence="2 9" id="KW-0540">Nuclease</keyword>
<feature type="binding site" evidence="12">
    <location>
        <position position="73"/>
    </location>
    <ligand>
        <name>Zn(2+)</name>
        <dbReference type="ChEBI" id="CHEBI:29105"/>
        <label>1</label>
        <note>catalytic</note>
    </ligand>
</feature>
<dbReference type="NCBIfam" id="TIGR00649">
    <property type="entry name" value="MG423"/>
    <property type="match status" value="1"/>
</dbReference>
<dbReference type="Pfam" id="PF00753">
    <property type="entry name" value="Lactamase_B"/>
    <property type="match status" value="1"/>
</dbReference>
<comment type="cofactor">
    <cofactor evidence="12">
        <name>Zn(2+)</name>
        <dbReference type="ChEBI" id="CHEBI:29105"/>
    </cofactor>
    <text evidence="12">Binds 2 Zn(2+) ions per subunit. It is not clear if Zn(2+) or Mg(2+) is physiologically important.</text>
</comment>
<evidence type="ECO:0000256" key="6">
    <source>
        <dbReference type="ARBA" id="ARBA00022833"/>
    </source>
</evidence>
<keyword evidence="6 12" id="KW-0862">Zinc</keyword>
<feature type="binding site" evidence="12">
    <location>
        <position position="75"/>
    </location>
    <ligand>
        <name>Zn(2+)</name>
        <dbReference type="ChEBI" id="CHEBI:29105"/>
        <label>1</label>
        <note>catalytic</note>
    </ligand>
</feature>
<comment type="caution">
    <text evidence="9">Lacks conserved residue(s) required for the propagation of feature annotation.</text>
</comment>
<dbReference type="GO" id="GO:0003723">
    <property type="term" value="F:RNA binding"/>
    <property type="evidence" value="ECO:0007669"/>
    <property type="project" value="UniProtKB-UniRule"/>
</dbReference>
<keyword evidence="8 9" id="KW-0694">RNA-binding</keyword>
<feature type="active site" description="Proton donor" evidence="10">
    <location>
        <position position="194"/>
    </location>
</feature>
<dbReference type="PANTHER" id="PTHR43694">
    <property type="entry name" value="RIBONUCLEASE J"/>
    <property type="match status" value="1"/>
</dbReference>
<feature type="binding site" evidence="12">
    <location>
        <position position="46"/>
    </location>
    <ligand>
        <name>Ca(2+)</name>
        <dbReference type="ChEBI" id="CHEBI:29108"/>
    </ligand>
</feature>
<dbReference type="GO" id="GO:0008270">
    <property type="term" value="F:zinc ion binding"/>
    <property type="evidence" value="ECO:0007669"/>
    <property type="project" value="InterPro"/>
</dbReference>
<dbReference type="EMBL" id="JACFOF010000021">
    <property type="protein sequence ID" value="MBW7954157.1"/>
    <property type="molecule type" value="Genomic_DNA"/>
</dbReference>
<dbReference type="InterPro" id="IPR004613">
    <property type="entry name" value="RNase_J"/>
</dbReference>
<evidence type="ECO:0000256" key="1">
    <source>
        <dbReference type="ARBA" id="ARBA00022490"/>
    </source>
</evidence>
<feature type="binding site" evidence="12">
    <location>
        <position position="390"/>
    </location>
    <ligand>
        <name>Zn(2+)</name>
        <dbReference type="ChEBI" id="CHEBI:29105"/>
        <label>2</label>
        <note>catalytic</note>
    </ligand>
</feature>
<dbReference type="InterPro" id="IPR055132">
    <property type="entry name" value="RNase_J_b_CASP"/>
</dbReference>
<dbReference type="InterPro" id="IPR011108">
    <property type="entry name" value="RMMBL"/>
</dbReference>
<keyword evidence="12" id="KW-0106">Calcium</keyword>
<dbReference type="GO" id="GO:0006364">
    <property type="term" value="P:rRNA processing"/>
    <property type="evidence" value="ECO:0007669"/>
    <property type="project" value="UniProtKB-UniRule"/>
</dbReference>
<evidence type="ECO:0000256" key="9">
    <source>
        <dbReference type="HAMAP-Rule" id="MF_01491"/>
    </source>
</evidence>
<comment type="subcellular location">
    <subcellularLocation>
        <location evidence="9">Cytoplasm</location>
    </subcellularLocation>
</comment>
<dbReference type="CDD" id="cd07714">
    <property type="entry name" value="RNaseJ_MBL-fold"/>
    <property type="match status" value="1"/>
</dbReference>
<dbReference type="InterPro" id="IPR030854">
    <property type="entry name" value="RNase_J_bac"/>
</dbReference>
<organism evidence="14 15">
    <name type="scientific">Candidatus Dojkabacteria bacterium</name>
    <dbReference type="NCBI Taxonomy" id="2099670"/>
    <lineage>
        <taxon>Bacteria</taxon>
        <taxon>Candidatus Dojkabacteria</taxon>
    </lineage>
</organism>
<evidence type="ECO:0000256" key="8">
    <source>
        <dbReference type="ARBA" id="ARBA00022884"/>
    </source>
</evidence>
<feature type="binding site" evidence="12">
    <location>
        <position position="71"/>
    </location>
    <ligand>
        <name>Zn(2+)</name>
        <dbReference type="ChEBI" id="CHEBI:29105"/>
        <label>1</label>
        <note>catalytic</note>
    </ligand>
</feature>
<evidence type="ECO:0000313" key="15">
    <source>
        <dbReference type="Proteomes" id="UP000781173"/>
    </source>
</evidence>
<proteinExistence type="inferred from homology"/>
<feature type="binding site" evidence="12">
    <location>
        <position position="76"/>
    </location>
    <ligand>
        <name>Zn(2+)</name>
        <dbReference type="ChEBI" id="CHEBI:29105"/>
        <label>1</label>
        <note>catalytic</note>
    </ligand>
</feature>
<evidence type="ECO:0000256" key="4">
    <source>
        <dbReference type="ARBA" id="ARBA00022759"/>
    </source>
</evidence>
<dbReference type="Pfam" id="PF07521">
    <property type="entry name" value="RMMBL"/>
    <property type="match status" value="1"/>
</dbReference>
<evidence type="ECO:0000256" key="11">
    <source>
        <dbReference type="PIRSR" id="PIRSR004803-2"/>
    </source>
</evidence>
<feature type="domain" description="Metallo-beta-lactamase" evidence="13">
    <location>
        <begin position="18"/>
        <end position="214"/>
    </location>
</feature>
<dbReference type="Pfam" id="PF17770">
    <property type="entry name" value="RNase_J_C"/>
    <property type="match status" value="1"/>
</dbReference>
<dbReference type="InterPro" id="IPR001279">
    <property type="entry name" value="Metallo-B-lactamas"/>
</dbReference>
<dbReference type="SMART" id="SM00849">
    <property type="entry name" value="Lactamase_B"/>
    <property type="match status" value="1"/>
</dbReference>